<proteinExistence type="inferred from homology"/>
<evidence type="ECO:0000313" key="10">
    <source>
        <dbReference type="Proteomes" id="UP000799428"/>
    </source>
</evidence>
<dbReference type="InterPro" id="IPR000818">
    <property type="entry name" value="TEA/ATTS_dom"/>
</dbReference>
<dbReference type="EMBL" id="MU005765">
    <property type="protein sequence ID" value="KAF2713574.1"/>
    <property type="molecule type" value="Genomic_DNA"/>
</dbReference>
<evidence type="ECO:0000256" key="1">
    <source>
        <dbReference type="ARBA" id="ARBA00004123"/>
    </source>
</evidence>
<dbReference type="InterPro" id="IPR050937">
    <property type="entry name" value="TEC1_TEAD_TF"/>
</dbReference>
<accession>A0A6G1KL60</accession>
<sequence>MGRRKHMLDGQLRGRNELVADSIFRDTGNRRSRKQVSSHIQVLRNILADQPQLLMHMSKQDLSEERYRHVSSYSNHPRKRHQPYAPGSKYEFSSQGGINLWQGVGNPSSANVLAKVQSGGMGCEAPYTVVNFTMHVHDEHREPVHHYAQLGNTCRQCDLQITDTTSWHKQYPELNFHRMDELKDRQVLVCDSSIKIMTDLPHNTDKLAIDFVLECHANLSVFERLQSRTRFYDSGGFVNQYDDQKPEYQAETGQLYVPFGSQFWAERLYSLGKNLRDARMSEETGLRSKIETRVRHSLQYLTAVQDLYGIMSDTGESHCFLTVLWRFSQTKTANEPGKMMWRVVEFARPHEQRWIKPGELDDAMQASKVLIQHGVAAPKAALYHPGMSSDVGHQSYTQRSTQLDLDTLSAMTLEGMSDFPNPNSAIAPSMTTDYSQQSLPSLLHSQDYHDPNDFDFNGGHVDIAVCLEPAIHYDSHGSLSLTPLNPIGGLHHDVDVNIHDNNFNDNPFGDINMADMPMTNCYSTKPSWPYADLIQRLEGVAEETQGESMMNQTTHGGEIVGHGVLHGHVGHGGGLWKLQQGDYSEDTGSGAVSAAGMQVMLDGVNMKTRQSILETNR</sequence>
<dbReference type="PRINTS" id="PR00065">
    <property type="entry name" value="TEADOMAIN"/>
</dbReference>
<gene>
    <name evidence="9" type="ORF">K504DRAFT_462087</name>
</gene>
<dbReference type="GO" id="GO:0000978">
    <property type="term" value="F:RNA polymerase II cis-regulatory region sequence-specific DNA binding"/>
    <property type="evidence" value="ECO:0007669"/>
    <property type="project" value="TreeGrafter"/>
</dbReference>
<keyword evidence="5" id="KW-0539">Nucleus</keyword>
<evidence type="ECO:0000313" key="9">
    <source>
        <dbReference type="EMBL" id="KAF2713574.1"/>
    </source>
</evidence>
<dbReference type="PANTHER" id="PTHR11834">
    <property type="entry name" value="TRANSCRIPTIONAL ENHANCER FACTOR TEF RELATED"/>
    <property type="match status" value="1"/>
</dbReference>
<reference evidence="9" key="1">
    <citation type="journal article" date="2020" name="Stud. Mycol.">
        <title>101 Dothideomycetes genomes: a test case for predicting lifestyles and emergence of pathogens.</title>
        <authorList>
            <person name="Haridas S."/>
            <person name="Albert R."/>
            <person name="Binder M."/>
            <person name="Bloem J."/>
            <person name="Labutti K."/>
            <person name="Salamov A."/>
            <person name="Andreopoulos B."/>
            <person name="Baker S."/>
            <person name="Barry K."/>
            <person name="Bills G."/>
            <person name="Bluhm B."/>
            <person name="Cannon C."/>
            <person name="Castanera R."/>
            <person name="Culley D."/>
            <person name="Daum C."/>
            <person name="Ezra D."/>
            <person name="Gonzalez J."/>
            <person name="Henrissat B."/>
            <person name="Kuo A."/>
            <person name="Liang C."/>
            <person name="Lipzen A."/>
            <person name="Lutzoni F."/>
            <person name="Magnuson J."/>
            <person name="Mondo S."/>
            <person name="Nolan M."/>
            <person name="Ohm R."/>
            <person name="Pangilinan J."/>
            <person name="Park H.-J."/>
            <person name="Ramirez L."/>
            <person name="Alfaro M."/>
            <person name="Sun H."/>
            <person name="Tritt A."/>
            <person name="Yoshinaga Y."/>
            <person name="Zwiers L.-H."/>
            <person name="Turgeon B."/>
            <person name="Goodwin S."/>
            <person name="Spatafora J."/>
            <person name="Crous P."/>
            <person name="Grigoriev I."/>
        </authorList>
    </citation>
    <scope>NUCLEOTIDE SEQUENCE</scope>
    <source>
        <strain evidence="9">CBS 279.74</strain>
    </source>
</reference>
<feature type="DNA-binding region" description="TEA" evidence="6">
    <location>
        <begin position="1"/>
        <end position="50"/>
    </location>
</feature>
<dbReference type="GO" id="GO:0005667">
    <property type="term" value="C:transcription regulator complex"/>
    <property type="evidence" value="ECO:0007669"/>
    <property type="project" value="TreeGrafter"/>
</dbReference>
<feature type="region of interest" description="Disordered" evidence="7">
    <location>
        <begin position="65"/>
        <end position="89"/>
    </location>
</feature>
<dbReference type="InterPro" id="IPR038096">
    <property type="entry name" value="TEA/ATTS_sf"/>
</dbReference>
<dbReference type="GO" id="GO:0005634">
    <property type="term" value="C:nucleus"/>
    <property type="evidence" value="ECO:0007669"/>
    <property type="project" value="UniProtKB-SubCell"/>
</dbReference>
<feature type="domain" description="TEA" evidence="8">
    <location>
        <begin position="1"/>
        <end position="50"/>
    </location>
</feature>
<evidence type="ECO:0000259" key="8">
    <source>
        <dbReference type="PROSITE" id="PS51088"/>
    </source>
</evidence>
<comment type="similarity">
    <text evidence="2">Belongs to the TEC1 family.</text>
</comment>
<dbReference type="PROSITE" id="PS51088">
    <property type="entry name" value="TEA_2"/>
    <property type="match status" value="1"/>
</dbReference>
<dbReference type="PANTHER" id="PTHR11834:SF0">
    <property type="entry name" value="PROTEIN SCALLOPED"/>
    <property type="match status" value="1"/>
</dbReference>
<evidence type="ECO:0000256" key="4">
    <source>
        <dbReference type="ARBA" id="ARBA00023163"/>
    </source>
</evidence>
<dbReference type="Pfam" id="PF01285">
    <property type="entry name" value="TEA"/>
    <property type="match status" value="1"/>
</dbReference>
<dbReference type="OrthoDB" id="10006572at2759"/>
<evidence type="ECO:0000256" key="3">
    <source>
        <dbReference type="ARBA" id="ARBA00023015"/>
    </source>
</evidence>
<evidence type="ECO:0000256" key="2">
    <source>
        <dbReference type="ARBA" id="ARBA00008421"/>
    </source>
</evidence>
<evidence type="ECO:0000256" key="5">
    <source>
        <dbReference type="ARBA" id="ARBA00023242"/>
    </source>
</evidence>
<name>A0A6G1KL60_9PLEO</name>
<comment type="subcellular location">
    <subcellularLocation>
        <location evidence="1">Nucleus</location>
    </subcellularLocation>
</comment>
<dbReference type="Proteomes" id="UP000799428">
    <property type="component" value="Unassembled WGS sequence"/>
</dbReference>
<dbReference type="GO" id="GO:0000981">
    <property type="term" value="F:DNA-binding transcription factor activity, RNA polymerase II-specific"/>
    <property type="evidence" value="ECO:0007669"/>
    <property type="project" value="TreeGrafter"/>
</dbReference>
<keyword evidence="4" id="KW-0804">Transcription</keyword>
<dbReference type="Gene3D" id="6.10.20.40">
    <property type="entry name" value="TEA/ATTS domain"/>
    <property type="match status" value="1"/>
</dbReference>
<keyword evidence="10" id="KW-1185">Reference proteome</keyword>
<protein>
    <recommendedName>
        <fullName evidence="8">TEA domain-containing protein</fullName>
    </recommendedName>
</protein>
<dbReference type="AlphaFoldDB" id="A0A6G1KL60"/>
<keyword evidence="3" id="KW-0805">Transcription regulation</keyword>
<evidence type="ECO:0000256" key="7">
    <source>
        <dbReference type="SAM" id="MobiDB-lite"/>
    </source>
</evidence>
<organism evidence="9 10">
    <name type="scientific">Pleomassaria siparia CBS 279.74</name>
    <dbReference type="NCBI Taxonomy" id="1314801"/>
    <lineage>
        <taxon>Eukaryota</taxon>
        <taxon>Fungi</taxon>
        <taxon>Dikarya</taxon>
        <taxon>Ascomycota</taxon>
        <taxon>Pezizomycotina</taxon>
        <taxon>Dothideomycetes</taxon>
        <taxon>Pleosporomycetidae</taxon>
        <taxon>Pleosporales</taxon>
        <taxon>Pleomassariaceae</taxon>
        <taxon>Pleomassaria</taxon>
    </lineage>
</organism>
<evidence type="ECO:0000256" key="6">
    <source>
        <dbReference type="PROSITE-ProRule" id="PRU00505"/>
    </source>
</evidence>